<organism evidence="1 2">
    <name type="scientific">Rangifer tarandus platyrhynchus</name>
    <name type="common">Svalbard reindeer</name>
    <dbReference type="NCBI Taxonomy" id="3082113"/>
    <lineage>
        <taxon>Eukaryota</taxon>
        <taxon>Metazoa</taxon>
        <taxon>Chordata</taxon>
        <taxon>Craniata</taxon>
        <taxon>Vertebrata</taxon>
        <taxon>Euteleostomi</taxon>
        <taxon>Mammalia</taxon>
        <taxon>Eutheria</taxon>
        <taxon>Laurasiatheria</taxon>
        <taxon>Artiodactyla</taxon>
        <taxon>Ruminantia</taxon>
        <taxon>Pecora</taxon>
        <taxon>Cervidae</taxon>
        <taxon>Odocoileinae</taxon>
        <taxon>Rangifer</taxon>
    </lineage>
</organism>
<reference evidence="1" key="2">
    <citation type="submission" date="2025-03" db="EMBL/GenBank/DDBJ databases">
        <authorList>
            <consortium name="ELIXIR-Norway"/>
            <consortium name="Elixir Norway"/>
        </authorList>
    </citation>
    <scope>NUCLEOTIDE SEQUENCE</scope>
</reference>
<proteinExistence type="predicted"/>
<evidence type="ECO:0000313" key="2">
    <source>
        <dbReference type="Proteomes" id="UP001162501"/>
    </source>
</evidence>
<accession>A0AC59YSN6</accession>
<evidence type="ECO:0000313" key="1">
    <source>
        <dbReference type="EMBL" id="CAM9940241.1"/>
    </source>
</evidence>
<name>A0AC59YSN6_RANTA</name>
<protein>
    <submittedName>
        <fullName evidence="1">Uncharacterized protein</fullName>
    </submittedName>
</protein>
<sequence>MTRSWRLLLCAPARRADGAGVGTSEPPLGSGRQCAERTGMASMSLLIAAHQKVDTTVSSGLPGALRGARGAVMEELLSGPPLPEQLPVSMAFTLPGAWEEGQEERSTGEGLRAGPLRCPGLRSQMTTPTTTPPTEGPPSDHALPTARPACSLMHQPQSLAPDLHG</sequence>
<dbReference type="Proteomes" id="UP001162501">
    <property type="component" value="Chromosome 2"/>
</dbReference>
<gene>
    <name evidence="1" type="ORF">MRATA1EN22A_LOCUS9672</name>
</gene>
<dbReference type="EMBL" id="OX596086">
    <property type="protein sequence ID" value="CAM9940241.1"/>
    <property type="molecule type" value="Genomic_DNA"/>
</dbReference>
<reference evidence="1" key="1">
    <citation type="submission" date="2023-05" db="EMBL/GenBank/DDBJ databases">
        <authorList>
            <consortium name="ELIXIR-Norway"/>
        </authorList>
    </citation>
    <scope>NUCLEOTIDE SEQUENCE</scope>
</reference>